<dbReference type="STRING" id="446465.Bfae_25920"/>
<gene>
    <name evidence="2" type="ordered locus">Bfae_25920</name>
</gene>
<feature type="region of interest" description="Disordered" evidence="1">
    <location>
        <begin position="1"/>
        <end position="37"/>
    </location>
</feature>
<evidence type="ECO:0000313" key="2">
    <source>
        <dbReference type="EMBL" id="ACU86371.1"/>
    </source>
</evidence>
<proteinExistence type="predicted"/>
<name>C7MGD8_BRAFD</name>
<evidence type="ECO:0008006" key="4">
    <source>
        <dbReference type="Google" id="ProtNLM"/>
    </source>
</evidence>
<dbReference type="eggNOG" id="ENOG50343QU">
    <property type="taxonomic scope" value="Bacteria"/>
</dbReference>
<sequence>MSASEMSDKNPAGLHPYPLPRRHSRAANEKSRERRRVSLDVRLTEAEREAIRLRARVLGVKPSTWARGALLDSLDSRRESVAQMELNAASAPDPGLAQAVEQLRRIGVNLNQTLRSGAAVDEDLVREVQTSVDAVRSTLGDRTAT</sequence>
<protein>
    <recommendedName>
        <fullName evidence="4">Mobilization protein</fullName>
    </recommendedName>
</protein>
<evidence type="ECO:0000256" key="1">
    <source>
        <dbReference type="SAM" id="MobiDB-lite"/>
    </source>
</evidence>
<dbReference type="InterPro" id="IPR053842">
    <property type="entry name" value="NikA-like"/>
</dbReference>
<dbReference type="KEGG" id="bfa:Bfae_25920"/>
<dbReference type="EMBL" id="CP001643">
    <property type="protein sequence ID" value="ACU86371.1"/>
    <property type="molecule type" value="Genomic_DNA"/>
</dbReference>
<evidence type="ECO:0000313" key="3">
    <source>
        <dbReference type="Proteomes" id="UP000001919"/>
    </source>
</evidence>
<organism evidence="2 3">
    <name type="scientific">Brachybacterium faecium (strain ATCC 43885 / DSM 4810 / JCM 11609 / LMG 19847 / NBRC 14762 / NCIMB 9860 / 6-10)</name>
    <dbReference type="NCBI Taxonomy" id="446465"/>
    <lineage>
        <taxon>Bacteria</taxon>
        <taxon>Bacillati</taxon>
        <taxon>Actinomycetota</taxon>
        <taxon>Actinomycetes</taxon>
        <taxon>Micrococcales</taxon>
        <taxon>Dermabacteraceae</taxon>
        <taxon>Brachybacterium</taxon>
    </lineage>
</organism>
<dbReference type="HOGENOM" id="CLU_149166_0_0_11"/>
<dbReference type="Pfam" id="PF21983">
    <property type="entry name" value="NikA-like"/>
    <property type="match status" value="1"/>
</dbReference>
<dbReference type="OrthoDB" id="4794385at2"/>
<reference evidence="2 3" key="1">
    <citation type="journal article" date="2009" name="Stand. Genomic Sci.">
        <title>Complete genome sequence of Brachybacterium faecium type strain (Schefferle 6-10).</title>
        <authorList>
            <person name="Lapidus A."/>
            <person name="Pukall R."/>
            <person name="Labuttii K."/>
            <person name="Copeland A."/>
            <person name="Del Rio T.G."/>
            <person name="Nolan M."/>
            <person name="Chen F."/>
            <person name="Lucas S."/>
            <person name="Tice H."/>
            <person name="Cheng J.F."/>
            <person name="Bruce D."/>
            <person name="Goodwin L."/>
            <person name="Pitluck S."/>
            <person name="Rohde M."/>
            <person name="Goker M."/>
            <person name="Pati A."/>
            <person name="Ivanova N."/>
            <person name="Mavrommatis K."/>
            <person name="Chen A."/>
            <person name="Palaniappan K."/>
            <person name="D'haeseleer P."/>
            <person name="Chain P."/>
            <person name="Bristow J."/>
            <person name="Eisen J.A."/>
            <person name="Markowitz V."/>
            <person name="Hugenholtz P."/>
            <person name="Kyrpides N.C."/>
            <person name="Klenk H.P."/>
        </authorList>
    </citation>
    <scope>NUCLEOTIDE SEQUENCE [LARGE SCALE GENOMIC DNA]</scope>
    <source>
        <strain evidence="3">ATCC 43885 / DSM 4810 / JCM 11609 / LMG 19847 / NBRC 14762 / NCIMB 9860 / 6-10</strain>
    </source>
</reference>
<dbReference type="Proteomes" id="UP000001919">
    <property type="component" value="Chromosome"/>
</dbReference>
<keyword evidence="3" id="KW-1185">Reference proteome</keyword>
<dbReference type="AlphaFoldDB" id="C7MGD8"/>
<accession>C7MGD8</accession>
<feature type="compositionally biased region" description="Basic and acidic residues" evidence="1">
    <location>
        <begin position="26"/>
        <end position="37"/>
    </location>
</feature>